<protein>
    <recommendedName>
        <fullName evidence="2">histidine kinase</fullName>
        <ecNumber evidence="2">2.7.13.3</ecNumber>
    </recommendedName>
</protein>
<dbReference type="PROSITE" id="PS50851">
    <property type="entry name" value="CHEW"/>
    <property type="match status" value="1"/>
</dbReference>
<keyword evidence="3 6" id="KW-0597">Phosphoprotein</keyword>
<evidence type="ECO:0000313" key="11">
    <source>
        <dbReference type="EMBL" id="SMF13786.1"/>
    </source>
</evidence>
<dbReference type="InterPro" id="IPR004358">
    <property type="entry name" value="Sig_transdc_His_kin-like_C"/>
</dbReference>
<evidence type="ECO:0000256" key="7">
    <source>
        <dbReference type="SAM" id="MobiDB-lite"/>
    </source>
</evidence>
<feature type="domain" description="Histidine kinase" evidence="8">
    <location>
        <begin position="530"/>
        <end position="723"/>
    </location>
</feature>
<dbReference type="SUPFAM" id="SSF50341">
    <property type="entry name" value="CheW-like"/>
    <property type="match status" value="1"/>
</dbReference>
<dbReference type="CDD" id="cd00731">
    <property type="entry name" value="CheA_reg"/>
    <property type="match status" value="1"/>
</dbReference>
<dbReference type="InterPro" id="IPR051315">
    <property type="entry name" value="Bact_Chemotaxis_CheA"/>
</dbReference>
<dbReference type="FunFam" id="3.30.565.10:FF:000016">
    <property type="entry name" value="Chemotaxis protein CheA, putative"/>
    <property type="match status" value="1"/>
</dbReference>
<dbReference type="SMART" id="SM00260">
    <property type="entry name" value="CheW"/>
    <property type="match status" value="1"/>
</dbReference>
<dbReference type="Gene3D" id="3.30.565.10">
    <property type="entry name" value="Histidine kinase-like ATPase, C-terminal domain"/>
    <property type="match status" value="1"/>
</dbReference>
<dbReference type="SUPFAM" id="SSF47384">
    <property type="entry name" value="Homodimeric domain of signal transducing histidine kinase"/>
    <property type="match status" value="1"/>
</dbReference>
<sequence>MEKTSMDALVVATIESMVKKILPQLQERLAAIHQSGDNSPQPDKDTIYLTNECHELLDILKEWCRQPGDDDFDLDENLSDDEAKDLLKAMSDNDAPAGVQTYAEIAGNDSEDIIDREQEGPADEALSDEEAMAMMAAADAAQGESKSFDQGEIIDSESDELTDDEAQRLLAEMEEPPTENSSNGDLSDDEAQRLLAEMESPAETKASQDLSDDEAQRLLAEMEAPASQDMSDDDAQKLLAQMEDDSELSADEEAEALLAKLGGQDDDAPEVKSETASAPEEANEPAGEFEEIDEWERNDFQTDPDMVNDFNTNSDEIMEKLDEVIIQLEQDPTNKEIIEEIFRGAHTLKGAAGMFGFKALERVMHRMENLFDLVRKGKLSPTGDTIDVVFEGLDLMRVLLQAVKDGEPCGVKTGHIVHALEQVAKGEKSNIKRGGASADKEEDSSLEAKDGAGGGAKPGASKDHKKKEQSTIRVDLERLDVLVNLVGELVIDRTRFASIEEELRTNYPQVELGGSFSETVQLFGRHMNEIQDIIMKVRMVPIGNAFNKFTRIVRDLSRSLDKKIELFISGETAELDKTLVEQIGDPLIHLIRNSCDHGIEDPETREKSGKSPVGKILLSAHQEGNHIVIKIEDDGKGIPPDIIRRKGIEKGLISEDEQLENRDIFNLIFEPGFSTAEQVTNISGRGVGMDVVKKNIMKLKGMIEIDSEVGRGTTTTIRLPLTLAIVQSLLVRAHDETFAIPLSSVIESIRISPGEIQRVGDTEVYKLRDRVLPLVHLSDALDLRTKKGSYAELLKDRKGRIRSKAKQDRLFVVVVGHADRPTGIVVDQLLNQQEMVIKSMGNLMKNIPCVAGGAVLGHGEVVLVLDIPELEEATKGRTRMNAA</sequence>
<dbReference type="Gene3D" id="1.10.287.560">
    <property type="entry name" value="Histidine kinase CheA-like, homodimeric domain"/>
    <property type="match status" value="1"/>
</dbReference>
<dbReference type="PROSITE" id="PS50109">
    <property type="entry name" value="HIS_KIN"/>
    <property type="match status" value="1"/>
</dbReference>
<dbReference type="SMART" id="SM00073">
    <property type="entry name" value="HPT"/>
    <property type="match status" value="1"/>
</dbReference>
<comment type="catalytic activity">
    <reaction evidence="1">
        <text>ATP + protein L-histidine = ADP + protein N-phospho-L-histidine.</text>
        <dbReference type="EC" id="2.7.13.3"/>
    </reaction>
</comment>
<feature type="compositionally biased region" description="Basic and acidic residues" evidence="7">
    <location>
        <begin position="460"/>
        <end position="469"/>
    </location>
</feature>
<dbReference type="Gene3D" id="2.30.30.40">
    <property type="entry name" value="SH3 Domains"/>
    <property type="match status" value="1"/>
</dbReference>
<dbReference type="AlphaFoldDB" id="A0A1Y6BIY4"/>
<name>A0A1Y6BIY4_9BACT</name>
<dbReference type="InterPro" id="IPR004105">
    <property type="entry name" value="CheA-like_dim"/>
</dbReference>
<dbReference type="CDD" id="cd16916">
    <property type="entry name" value="HATPase_CheA-like"/>
    <property type="match status" value="1"/>
</dbReference>
<dbReference type="InterPro" id="IPR036097">
    <property type="entry name" value="HisK_dim/P_sf"/>
</dbReference>
<evidence type="ECO:0000256" key="2">
    <source>
        <dbReference type="ARBA" id="ARBA00012438"/>
    </source>
</evidence>
<dbReference type="InterPro" id="IPR002545">
    <property type="entry name" value="CheW-lke_dom"/>
</dbReference>
<dbReference type="Pfam" id="PF01627">
    <property type="entry name" value="Hpt"/>
    <property type="match status" value="1"/>
</dbReference>
<dbReference type="SMART" id="SM00387">
    <property type="entry name" value="HATPase_c"/>
    <property type="match status" value="1"/>
</dbReference>
<reference evidence="12" key="1">
    <citation type="submission" date="2017-04" db="EMBL/GenBank/DDBJ databases">
        <authorList>
            <person name="Varghese N."/>
            <person name="Submissions S."/>
        </authorList>
    </citation>
    <scope>NUCLEOTIDE SEQUENCE [LARGE SCALE GENOMIC DNA]</scope>
    <source>
        <strain evidence="12">RKEM611</strain>
    </source>
</reference>
<dbReference type="GO" id="GO:0000155">
    <property type="term" value="F:phosphorelay sensor kinase activity"/>
    <property type="evidence" value="ECO:0007669"/>
    <property type="project" value="InterPro"/>
</dbReference>
<dbReference type="Proteomes" id="UP000192907">
    <property type="component" value="Unassembled WGS sequence"/>
</dbReference>
<gene>
    <name evidence="11" type="ORF">SAMN06296036_105254</name>
</gene>
<organism evidence="11 12">
    <name type="scientific">Pseudobacteriovorax antillogorgiicola</name>
    <dbReference type="NCBI Taxonomy" id="1513793"/>
    <lineage>
        <taxon>Bacteria</taxon>
        <taxon>Pseudomonadati</taxon>
        <taxon>Bdellovibrionota</taxon>
        <taxon>Oligoflexia</taxon>
        <taxon>Oligoflexales</taxon>
        <taxon>Pseudobacteriovoracaceae</taxon>
        <taxon>Pseudobacteriovorax</taxon>
    </lineage>
</organism>
<feature type="region of interest" description="Disordered" evidence="7">
    <location>
        <begin position="428"/>
        <end position="469"/>
    </location>
</feature>
<evidence type="ECO:0000259" key="8">
    <source>
        <dbReference type="PROSITE" id="PS50109"/>
    </source>
</evidence>
<evidence type="ECO:0000256" key="5">
    <source>
        <dbReference type="ARBA" id="ARBA00022777"/>
    </source>
</evidence>
<evidence type="ECO:0000256" key="1">
    <source>
        <dbReference type="ARBA" id="ARBA00000085"/>
    </source>
</evidence>
<feature type="modified residue" description="Phosphohistidine" evidence="6">
    <location>
        <position position="346"/>
    </location>
</feature>
<dbReference type="GO" id="GO:0005737">
    <property type="term" value="C:cytoplasm"/>
    <property type="evidence" value="ECO:0007669"/>
    <property type="project" value="InterPro"/>
</dbReference>
<dbReference type="SUPFAM" id="SSF55874">
    <property type="entry name" value="ATPase domain of HSP90 chaperone/DNA topoisomerase II/histidine kinase"/>
    <property type="match status" value="1"/>
</dbReference>
<evidence type="ECO:0000259" key="10">
    <source>
        <dbReference type="PROSITE" id="PS50894"/>
    </source>
</evidence>
<feature type="compositionally biased region" description="Acidic residues" evidence="7">
    <location>
        <begin position="242"/>
        <end position="255"/>
    </location>
</feature>
<dbReference type="InterPro" id="IPR003594">
    <property type="entry name" value="HATPase_dom"/>
</dbReference>
<evidence type="ECO:0000256" key="6">
    <source>
        <dbReference type="PROSITE-ProRule" id="PRU00110"/>
    </source>
</evidence>
<proteinExistence type="predicted"/>
<dbReference type="PANTHER" id="PTHR43395:SF1">
    <property type="entry name" value="CHEMOTAXIS PROTEIN CHEA"/>
    <property type="match status" value="1"/>
</dbReference>
<dbReference type="InterPro" id="IPR036641">
    <property type="entry name" value="HPT_dom_sf"/>
</dbReference>
<dbReference type="PANTHER" id="PTHR43395">
    <property type="entry name" value="SENSOR HISTIDINE KINASE CHEA"/>
    <property type="match status" value="1"/>
</dbReference>
<dbReference type="InterPro" id="IPR036890">
    <property type="entry name" value="HATPase_C_sf"/>
</dbReference>
<dbReference type="InterPro" id="IPR008207">
    <property type="entry name" value="Sig_transdc_His_kin_Hpt_dom"/>
</dbReference>
<dbReference type="SUPFAM" id="SSF47226">
    <property type="entry name" value="Histidine-containing phosphotransfer domain, HPT domain"/>
    <property type="match status" value="1"/>
</dbReference>
<dbReference type="PRINTS" id="PR00344">
    <property type="entry name" value="BCTRLSENSOR"/>
</dbReference>
<evidence type="ECO:0000256" key="3">
    <source>
        <dbReference type="ARBA" id="ARBA00022553"/>
    </source>
</evidence>
<feature type="compositionally biased region" description="Acidic residues" evidence="7">
    <location>
        <begin position="152"/>
        <end position="164"/>
    </location>
</feature>
<dbReference type="EMBL" id="FWZT01000005">
    <property type="protein sequence ID" value="SMF13786.1"/>
    <property type="molecule type" value="Genomic_DNA"/>
</dbReference>
<evidence type="ECO:0000313" key="12">
    <source>
        <dbReference type="Proteomes" id="UP000192907"/>
    </source>
</evidence>
<keyword evidence="12" id="KW-1185">Reference proteome</keyword>
<dbReference type="EC" id="2.7.13.3" evidence="2"/>
<dbReference type="GO" id="GO:0006935">
    <property type="term" value="P:chemotaxis"/>
    <property type="evidence" value="ECO:0007669"/>
    <property type="project" value="UniProtKB-KW"/>
</dbReference>
<dbReference type="InterPro" id="IPR005467">
    <property type="entry name" value="His_kinase_dom"/>
</dbReference>
<feature type="region of interest" description="Disordered" evidence="7">
    <location>
        <begin position="136"/>
        <end position="288"/>
    </location>
</feature>
<dbReference type="Pfam" id="PF02895">
    <property type="entry name" value="H-kinase_dim"/>
    <property type="match status" value="1"/>
</dbReference>
<feature type="domain" description="HPt" evidence="10">
    <location>
        <begin position="299"/>
        <end position="403"/>
    </location>
</feature>
<dbReference type="OrthoDB" id="5289430at2"/>
<dbReference type="CDD" id="cd00088">
    <property type="entry name" value="HPT"/>
    <property type="match status" value="1"/>
</dbReference>
<dbReference type="STRING" id="1513793.SAMN06296036_105254"/>
<keyword evidence="5 11" id="KW-0418">Kinase</keyword>
<dbReference type="InterPro" id="IPR036061">
    <property type="entry name" value="CheW-like_dom_sf"/>
</dbReference>
<accession>A0A1Y6BIY4</accession>
<dbReference type="SMART" id="SM01231">
    <property type="entry name" value="H-kinase_dim"/>
    <property type="match status" value="1"/>
</dbReference>
<dbReference type="Gene3D" id="1.20.120.160">
    <property type="entry name" value="HPT domain"/>
    <property type="match status" value="1"/>
</dbReference>
<dbReference type="InterPro" id="IPR037006">
    <property type="entry name" value="CheA-like_homodim_sf"/>
</dbReference>
<dbReference type="PROSITE" id="PS50894">
    <property type="entry name" value="HPT"/>
    <property type="match status" value="1"/>
</dbReference>
<dbReference type="Pfam" id="PF01584">
    <property type="entry name" value="CheW"/>
    <property type="match status" value="1"/>
</dbReference>
<dbReference type="GO" id="GO:0005524">
    <property type="term" value="F:ATP binding"/>
    <property type="evidence" value="ECO:0007669"/>
    <property type="project" value="UniProtKB-KW"/>
</dbReference>
<feature type="domain" description="CheW-like" evidence="9">
    <location>
        <begin position="725"/>
        <end position="876"/>
    </location>
</feature>
<keyword evidence="4" id="KW-0808">Transferase</keyword>
<evidence type="ECO:0000259" key="9">
    <source>
        <dbReference type="PROSITE" id="PS50851"/>
    </source>
</evidence>
<dbReference type="Pfam" id="PF02518">
    <property type="entry name" value="HATPase_c"/>
    <property type="match status" value="1"/>
</dbReference>
<evidence type="ECO:0000256" key="4">
    <source>
        <dbReference type="ARBA" id="ARBA00022679"/>
    </source>
</evidence>
<dbReference type="RefSeq" id="WP_132317203.1">
    <property type="nucleotide sequence ID" value="NZ_FWZT01000005.1"/>
</dbReference>